<feature type="transmembrane region" description="Helical" evidence="2">
    <location>
        <begin position="36"/>
        <end position="55"/>
    </location>
</feature>
<dbReference type="GO" id="GO:0016020">
    <property type="term" value="C:membrane"/>
    <property type="evidence" value="ECO:0007669"/>
    <property type="project" value="InterPro"/>
</dbReference>
<name>A0A7E4UUY9_PANRE</name>
<proteinExistence type="inferred from homology"/>
<accession>A0A7E4UUY9</accession>
<dbReference type="GO" id="GO:0007606">
    <property type="term" value="P:sensory perception of chemical stimulus"/>
    <property type="evidence" value="ECO:0007669"/>
    <property type="project" value="InterPro"/>
</dbReference>
<keyword evidence="2" id="KW-0812">Transmembrane</keyword>
<protein>
    <submittedName>
        <fullName evidence="4">G protein-coupled receptor</fullName>
    </submittedName>
</protein>
<reference evidence="4" key="2">
    <citation type="submission" date="2020-10" db="UniProtKB">
        <authorList>
            <consortium name="WormBaseParasite"/>
        </authorList>
    </citation>
    <scope>IDENTIFICATION</scope>
</reference>
<organism evidence="3 4">
    <name type="scientific">Panagrellus redivivus</name>
    <name type="common">Microworm</name>
    <dbReference type="NCBI Taxonomy" id="6233"/>
    <lineage>
        <taxon>Eukaryota</taxon>
        <taxon>Metazoa</taxon>
        <taxon>Ecdysozoa</taxon>
        <taxon>Nematoda</taxon>
        <taxon>Chromadorea</taxon>
        <taxon>Rhabditida</taxon>
        <taxon>Tylenchina</taxon>
        <taxon>Panagrolaimomorpha</taxon>
        <taxon>Panagrolaimoidea</taxon>
        <taxon>Panagrolaimidae</taxon>
        <taxon>Panagrellus</taxon>
    </lineage>
</organism>
<dbReference type="Proteomes" id="UP000492821">
    <property type="component" value="Unassembled WGS sequence"/>
</dbReference>
<dbReference type="AlphaFoldDB" id="A0A7E4UUY9"/>
<dbReference type="Pfam" id="PF03125">
    <property type="entry name" value="Sre"/>
    <property type="match status" value="1"/>
</dbReference>
<keyword evidence="3" id="KW-1185">Reference proteome</keyword>
<keyword evidence="2" id="KW-1133">Transmembrane helix</keyword>
<sequence length="207" mass="24213">MFGKVTTDDNSHIFARSDFELHPGVVGTYNEYAVTYTYYSAYILIIVVLATVTRWNHSLQHLRSDSTDIRLSARYQIYENVRTMKLLRPLTICNICGVLGSGLLITLVRKNVISVHVTFIQSNVYYYLLYNVYGTCSIITFLRESMIFRPFKRLRKAFRKWKGTSEKRVSPYSMTSPKMRKDAVGKLVPMRAVDEQKIYFDQFKQVW</sequence>
<feature type="transmembrane region" description="Helical" evidence="2">
    <location>
        <begin position="86"/>
        <end position="108"/>
    </location>
</feature>
<dbReference type="InterPro" id="IPR004151">
    <property type="entry name" value="7TM_GPCR_serpentine_rcpt_Sre"/>
</dbReference>
<reference evidence="3" key="1">
    <citation type="journal article" date="2013" name="Genetics">
        <title>The draft genome and transcriptome of Panagrellus redivivus are shaped by the harsh demands of a free-living lifestyle.</title>
        <authorList>
            <person name="Srinivasan J."/>
            <person name="Dillman A.R."/>
            <person name="Macchietto M.G."/>
            <person name="Heikkinen L."/>
            <person name="Lakso M."/>
            <person name="Fracchia K.M."/>
            <person name="Antoshechkin I."/>
            <person name="Mortazavi A."/>
            <person name="Wong G."/>
            <person name="Sternberg P.W."/>
        </authorList>
    </citation>
    <scope>NUCLEOTIDE SEQUENCE [LARGE SCALE GENOMIC DNA]</scope>
    <source>
        <strain evidence="3">MT8872</strain>
    </source>
</reference>
<evidence type="ECO:0000313" key="4">
    <source>
        <dbReference type="WBParaSite" id="Pan_g12882.t1"/>
    </source>
</evidence>
<evidence type="ECO:0000256" key="1">
    <source>
        <dbReference type="ARBA" id="ARBA00006803"/>
    </source>
</evidence>
<dbReference type="WBParaSite" id="Pan_g12882.t1">
    <property type="protein sequence ID" value="Pan_g12882.t1"/>
    <property type="gene ID" value="Pan_g12882"/>
</dbReference>
<keyword evidence="2" id="KW-0472">Membrane</keyword>
<evidence type="ECO:0000256" key="2">
    <source>
        <dbReference type="SAM" id="Phobius"/>
    </source>
</evidence>
<feature type="transmembrane region" description="Helical" evidence="2">
    <location>
        <begin position="124"/>
        <end position="142"/>
    </location>
</feature>
<comment type="similarity">
    <text evidence="1">Belongs to the nematode receptor-like protein sre family.</text>
</comment>
<evidence type="ECO:0000313" key="3">
    <source>
        <dbReference type="Proteomes" id="UP000492821"/>
    </source>
</evidence>